<sequence length="307" mass="33286">MKTFVGFDVGGTTIKYGLVSAAGKILDHGSFKTLKRASSNVNKMVGVVTAYQKQQVIDGVGVDAPGIVDKDGYMITGGAIDSFYRYPLGKTLRDKLKLPVKVENDANAAAIAERWLGNAKDVDDYVCLVLGTGIGGGLVLNGDVYRGAHGMAGEIGWSITHDLDFRDDLEGVSLNYAASVVTGLVRRYNLSLQHYDPKAKPEKDAAQIIALAHEDDMIALPVYSQFLSDVVVMLMNLIGTLDPERILIGGGISQNDTFMQDLQARFDEYIARHRGLNEARKSFPYKIMPAGLRNNAGLIGAVYPLTR</sequence>
<dbReference type="CDD" id="cd24152">
    <property type="entry name" value="ASKHA_NBD_ROK-like"/>
    <property type="match status" value="1"/>
</dbReference>
<dbReference type="PATRIC" id="fig|1423730.4.peg.111"/>
<dbReference type="InterPro" id="IPR000600">
    <property type="entry name" value="ROK"/>
</dbReference>
<dbReference type="AlphaFoldDB" id="A0A0R2EYQ4"/>
<accession>A0A0R2EYQ4</accession>
<dbReference type="RefSeq" id="WP_054662953.1">
    <property type="nucleotide sequence ID" value="NZ_AYZJ01000067.1"/>
</dbReference>
<dbReference type="EMBL" id="AYZJ01000067">
    <property type="protein sequence ID" value="KRN20774.1"/>
    <property type="molecule type" value="Genomic_DNA"/>
</dbReference>
<keyword evidence="2" id="KW-0418">Kinase</keyword>
<evidence type="ECO:0000256" key="1">
    <source>
        <dbReference type="ARBA" id="ARBA00006479"/>
    </source>
</evidence>
<dbReference type="SUPFAM" id="SSF53067">
    <property type="entry name" value="Actin-like ATPase domain"/>
    <property type="match status" value="1"/>
</dbReference>
<comment type="caution">
    <text evidence="2">The sequence shown here is derived from an EMBL/GenBank/DDBJ whole genome shotgun (WGS) entry which is preliminary data.</text>
</comment>
<dbReference type="OrthoDB" id="9795247at2"/>
<evidence type="ECO:0000313" key="2">
    <source>
        <dbReference type="EMBL" id="KRN20774.1"/>
    </source>
</evidence>
<dbReference type="Pfam" id="PF00480">
    <property type="entry name" value="ROK"/>
    <property type="match status" value="1"/>
</dbReference>
<evidence type="ECO:0000313" key="3">
    <source>
        <dbReference type="Proteomes" id="UP000050865"/>
    </source>
</evidence>
<keyword evidence="3" id="KW-1185">Reference proteome</keyword>
<dbReference type="GO" id="GO:0016301">
    <property type="term" value="F:kinase activity"/>
    <property type="evidence" value="ECO:0007669"/>
    <property type="project" value="UniProtKB-KW"/>
</dbReference>
<protein>
    <submittedName>
        <fullName evidence="2">Sugar kinase and transcription regulator</fullName>
    </submittedName>
</protein>
<dbReference type="Gene3D" id="3.30.420.40">
    <property type="match status" value="2"/>
</dbReference>
<reference evidence="2 3" key="1">
    <citation type="journal article" date="2015" name="Genome Announc.">
        <title>Expanding the biotechnology potential of lactobacilli through comparative genomics of 213 strains and associated genera.</title>
        <authorList>
            <person name="Sun Z."/>
            <person name="Harris H.M."/>
            <person name="McCann A."/>
            <person name="Guo C."/>
            <person name="Argimon S."/>
            <person name="Zhang W."/>
            <person name="Yang X."/>
            <person name="Jeffery I.B."/>
            <person name="Cooney J.C."/>
            <person name="Kagawa T.F."/>
            <person name="Liu W."/>
            <person name="Song Y."/>
            <person name="Salvetti E."/>
            <person name="Wrobel A."/>
            <person name="Rasinkangas P."/>
            <person name="Parkhill J."/>
            <person name="Rea M.C."/>
            <person name="O'Sullivan O."/>
            <person name="Ritari J."/>
            <person name="Douillard F.P."/>
            <person name="Paul Ross R."/>
            <person name="Yang R."/>
            <person name="Briner A.E."/>
            <person name="Felis G.E."/>
            <person name="de Vos W.M."/>
            <person name="Barrangou R."/>
            <person name="Klaenhammer T.R."/>
            <person name="Caufield P.W."/>
            <person name="Cui Y."/>
            <person name="Zhang H."/>
            <person name="O'Toole P.W."/>
        </authorList>
    </citation>
    <scope>NUCLEOTIDE SEQUENCE [LARGE SCALE GENOMIC DNA]</scope>
    <source>
        <strain evidence="2 3">DSM 22697</strain>
    </source>
</reference>
<name>A0A0R2EYQ4_9LACO</name>
<dbReference type="InterPro" id="IPR043129">
    <property type="entry name" value="ATPase_NBD"/>
</dbReference>
<keyword evidence="2" id="KW-0808">Transferase</keyword>
<dbReference type="STRING" id="1423730.FC75_GL000107"/>
<gene>
    <name evidence="2" type="ORF">FC75_GL000107</name>
</gene>
<proteinExistence type="inferred from homology"/>
<comment type="similarity">
    <text evidence="1">Belongs to the ROK (NagC/XylR) family.</text>
</comment>
<dbReference type="PANTHER" id="PTHR18964:SF149">
    <property type="entry name" value="BIFUNCTIONAL UDP-N-ACETYLGLUCOSAMINE 2-EPIMERASE_N-ACETYLMANNOSAMINE KINASE"/>
    <property type="match status" value="1"/>
</dbReference>
<organism evidence="2 3">
    <name type="scientific">Lacticaseibacillus camelliae DSM 22697 = JCM 13995</name>
    <dbReference type="NCBI Taxonomy" id="1423730"/>
    <lineage>
        <taxon>Bacteria</taxon>
        <taxon>Bacillati</taxon>
        <taxon>Bacillota</taxon>
        <taxon>Bacilli</taxon>
        <taxon>Lactobacillales</taxon>
        <taxon>Lactobacillaceae</taxon>
        <taxon>Lacticaseibacillus</taxon>
    </lineage>
</organism>
<dbReference type="Proteomes" id="UP000050865">
    <property type="component" value="Unassembled WGS sequence"/>
</dbReference>
<dbReference type="PANTHER" id="PTHR18964">
    <property type="entry name" value="ROK (REPRESSOR, ORF, KINASE) FAMILY"/>
    <property type="match status" value="1"/>
</dbReference>